<evidence type="ECO:0000259" key="14">
    <source>
        <dbReference type="PROSITE" id="PS51686"/>
    </source>
</evidence>
<dbReference type="eggNOG" id="COG0781">
    <property type="taxonomic scope" value="Bacteria"/>
</dbReference>
<dbReference type="InterPro" id="IPR035926">
    <property type="entry name" value="NusB-like_sf"/>
</dbReference>
<dbReference type="Gene3D" id="3.40.50.150">
    <property type="entry name" value="Vaccinia Virus protein VP39"/>
    <property type="match status" value="1"/>
</dbReference>
<evidence type="ECO:0000256" key="10">
    <source>
        <dbReference type="ARBA" id="ARBA00030399"/>
    </source>
</evidence>
<dbReference type="AlphaFoldDB" id="U5T0Q1"/>
<dbReference type="GO" id="GO:0003723">
    <property type="term" value="F:RNA binding"/>
    <property type="evidence" value="ECO:0007669"/>
    <property type="project" value="UniProtKB-UniRule"/>
</dbReference>
<evidence type="ECO:0000256" key="1">
    <source>
        <dbReference type="ARBA" id="ARBA00002724"/>
    </source>
</evidence>
<dbReference type="GO" id="GO:0009383">
    <property type="term" value="F:rRNA (cytosine-C5-)-methyltransferase activity"/>
    <property type="evidence" value="ECO:0007669"/>
    <property type="project" value="TreeGrafter"/>
</dbReference>
<evidence type="ECO:0000256" key="9">
    <source>
        <dbReference type="ARBA" id="ARBA00022884"/>
    </source>
</evidence>
<dbReference type="OrthoDB" id="9810297at2"/>
<gene>
    <name evidence="15" type="ORF">SPICUR_00275</name>
</gene>
<name>U5T0Q1_9GAMM</name>
<keyword evidence="8 13" id="KW-0949">S-adenosyl-L-methionine</keyword>
<evidence type="ECO:0000256" key="12">
    <source>
        <dbReference type="ARBA" id="ARBA00047283"/>
    </source>
</evidence>
<dbReference type="GO" id="GO:0006355">
    <property type="term" value="P:regulation of DNA-templated transcription"/>
    <property type="evidence" value="ECO:0007669"/>
    <property type="project" value="InterPro"/>
</dbReference>
<dbReference type="InterPro" id="IPR029063">
    <property type="entry name" value="SAM-dependent_MTases_sf"/>
</dbReference>
<evidence type="ECO:0000256" key="4">
    <source>
        <dbReference type="ARBA" id="ARBA00022490"/>
    </source>
</evidence>
<evidence type="ECO:0000256" key="3">
    <source>
        <dbReference type="ARBA" id="ARBA00012140"/>
    </source>
</evidence>
<evidence type="ECO:0000256" key="2">
    <source>
        <dbReference type="ARBA" id="ARBA00004496"/>
    </source>
</evidence>
<evidence type="ECO:0000256" key="6">
    <source>
        <dbReference type="ARBA" id="ARBA00022603"/>
    </source>
</evidence>
<comment type="catalytic activity">
    <reaction evidence="12">
        <text>cytidine(967) in 16S rRNA + S-adenosyl-L-methionine = 5-methylcytidine(967) in 16S rRNA + S-adenosyl-L-homocysteine + H(+)</text>
        <dbReference type="Rhea" id="RHEA:42748"/>
        <dbReference type="Rhea" id="RHEA-COMP:10219"/>
        <dbReference type="Rhea" id="RHEA-COMP:10220"/>
        <dbReference type="ChEBI" id="CHEBI:15378"/>
        <dbReference type="ChEBI" id="CHEBI:57856"/>
        <dbReference type="ChEBI" id="CHEBI:59789"/>
        <dbReference type="ChEBI" id="CHEBI:74483"/>
        <dbReference type="ChEBI" id="CHEBI:82748"/>
        <dbReference type="EC" id="2.1.1.176"/>
    </reaction>
</comment>
<dbReference type="EC" id="2.1.1.176" evidence="3"/>
<dbReference type="Pfam" id="PF01189">
    <property type="entry name" value="Methyltr_RsmB-F"/>
    <property type="match status" value="1"/>
</dbReference>
<evidence type="ECO:0000256" key="8">
    <source>
        <dbReference type="ARBA" id="ARBA00022691"/>
    </source>
</evidence>
<dbReference type="FunFam" id="3.30.70.1170:FF:000002">
    <property type="entry name" value="Ribosomal RNA small subunit methyltransferase B"/>
    <property type="match status" value="1"/>
</dbReference>
<evidence type="ECO:0000256" key="13">
    <source>
        <dbReference type="PROSITE-ProRule" id="PRU01023"/>
    </source>
</evidence>
<keyword evidence="4" id="KW-0963">Cytoplasm</keyword>
<comment type="subcellular location">
    <subcellularLocation>
        <location evidence="2">Cytoplasm</location>
    </subcellularLocation>
</comment>
<dbReference type="STRING" id="1335757.SPICUR_00275"/>
<dbReference type="FunFam" id="3.40.50.150:FF:000022">
    <property type="entry name" value="Ribosomal RNA small subunit methyltransferase B"/>
    <property type="match status" value="1"/>
</dbReference>
<keyword evidence="5" id="KW-0698">rRNA processing</keyword>
<dbReference type="RefSeq" id="WP_023364845.1">
    <property type="nucleotide sequence ID" value="NC_022664.1"/>
</dbReference>
<dbReference type="KEGG" id="spiu:SPICUR_00275"/>
<feature type="binding site" evidence="13">
    <location>
        <begin position="260"/>
        <end position="266"/>
    </location>
    <ligand>
        <name>S-adenosyl-L-methionine</name>
        <dbReference type="ChEBI" id="CHEBI:59789"/>
    </ligand>
</feature>
<dbReference type="InterPro" id="IPR001678">
    <property type="entry name" value="MeTrfase_RsmB-F_NOP2_dom"/>
</dbReference>
<protein>
    <recommendedName>
        <fullName evidence="3">16S rRNA (cytosine(967)-C(5))-methyltransferase</fullName>
        <ecNumber evidence="3">2.1.1.176</ecNumber>
    </recommendedName>
    <alternativeName>
        <fullName evidence="10">16S rRNA m5C967 methyltransferase</fullName>
    </alternativeName>
    <alternativeName>
        <fullName evidence="11">rRNA (cytosine-C(5)-)-methyltransferase RsmB</fullName>
    </alternativeName>
</protein>
<feature type="binding site" evidence="13">
    <location>
        <position position="282"/>
    </location>
    <ligand>
        <name>S-adenosyl-L-methionine</name>
        <dbReference type="ChEBI" id="CHEBI:59789"/>
    </ligand>
</feature>
<comment type="function">
    <text evidence="1">Specifically methylates the cytosine at position 967 (m5C967) of 16S rRNA.</text>
</comment>
<dbReference type="GO" id="GO:0005829">
    <property type="term" value="C:cytosol"/>
    <property type="evidence" value="ECO:0007669"/>
    <property type="project" value="TreeGrafter"/>
</dbReference>
<dbReference type="PANTHER" id="PTHR22807:SF61">
    <property type="entry name" value="NOL1_NOP2_SUN FAMILY PROTEIN _ ANTITERMINATION NUSB DOMAIN-CONTAINING PROTEIN"/>
    <property type="match status" value="1"/>
</dbReference>
<keyword evidence="7 13" id="KW-0808">Transferase</keyword>
<accession>U5T0Q1</accession>
<feature type="active site" description="Nucleophile" evidence="13">
    <location>
        <position position="380"/>
    </location>
</feature>
<dbReference type="GO" id="GO:0070475">
    <property type="term" value="P:rRNA base methylation"/>
    <property type="evidence" value="ECO:0007669"/>
    <property type="project" value="TreeGrafter"/>
</dbReference>
<comment type="similarity">
    <text evidence="13">Belongs to the class I-like SAM-binding methyltransferase superfamily. RsmB/NOP family.</text>
</comment>
<dbReference type="InterPro" id="IPR006027">
    <property type="entry name" value="NusB_RsmB_TIM44"/>
</dbReference>
<dbReference type="Gene3D" id="1.10.940.10">
    <property type="entry name" value="NusB-like"/>
    <property type="match status" value="1"/>
</dbReference>
<dbReference type="Pfam" id="PF01029">
    <property type="entry name" value="NusB"/>
    <property type="match status" value="1"/>
</dbReference>
<sequence length="438" mass="47550">MPAKPSTDPRAAAVEVLLAVLGRGRSLDRALAEHAPVDGDGRDVGLCRAIAYGVLRHHRRLGAIRDRFLRSRLRGRDQDMALLLEIGFFQLLAMDVPAHAAVSETVAVARQRGKPWAAKLINAVLRRFQRDGDGDGCLAAVDADPAQRESVPDWLLERLQADWPADWPALLTAQNDRAPMTLRVNRRRVSVAAYQQRLAAAGLAADRLPGFDDALVLQAPVSVEALPGFSEGDCSVQDAVAQLAAPLLDAADHHRVLDACAAPGGKSAHLLERSWPSLLALDSDAGRLRRVSETLERVGLEGECRAADATTPDQWWDGQPFERILIDAPCSGTGVIRRHPDIKWLRREADIPRLADDQRRLLEALWPLLAAGGRLVYCTCSVIQAENESVIAAFVGDHDDVHVIPPALPVGQSVGCGQQILTGEAGVDGFYYACLEKR</sequence>
<dbReference type="PROSITE" id="PS51686">
    <property type="entry name" value="SAM_MT_RSMB_NOP"/>
    <property type="match status" value="1"/>
</dbReference>
<dbReference type="Pfam" id="PF22458">
    <property type="entry name" value="RsmF-B_ferredox"/>
    <property type="match status" value="1"/>
</dbReference>
<dbReference type="Proteomes" id="UP000017640">
    <property type="component" value="Chromosome"/>
</dbReference>
<reference evidence="15 16" key="1">
    <citation type="journal article" date="2013" name="BMC Genomics">
        <title>Genomes of "Spiribacter", a streamlined, successful halophilic bacterium.</title>
        <authorList>
            <person name="Lopez-Perez M."/>
            <person name="Ghai R."/>
            <person name="Leon M.J."/>
            <person name="Rodriguez-Olmos A."/>
            <person name="Copa-Patino J.L."/>
            <person name="Soliveri J."/>
            <person name="Sanchez-Porro C."/>
            <person name="Ventosa A."/>
            <person name="Rodriguez-Valera F."/>
        </authorList>
    </citation>
    <scope>NUCLEOTIDE SEQUENCE [LARGE SCALE GENOMIC DNA]</scope>
    <source>
        <strain evidence="15 16">UAH-SP71</strain>
    </source>
</reference>
<evidence type="ECO:0000256" key="7">
    <source>
        <dbReference type="ARBA" id="ARBA00022679"/>
    </source>
</evidence>
<dbReference type="HOGENOM" id="CLU_005316_0_4_6"/>
<proteinExistence type="inferred from homology"/>
<feature type="domain" description="SAM-dependent MTase RsmB/NOP-type" evidence="14">
    <location>
        <begin position="170"/>
        <end position="438"/>
    </location>
</feature>
<dbReference type="PATRIC" id="fig|1335757.3.peg.55"/>
<dbReference type="SUPFAM" id="SSF53335">
    <property type="entry name" value="S-adenosyl-L-methionine-dependent methyltransferases"/>
    <property type="match status" value="1"/>
</dbReference>
<dbReference type="InterPro" id="IPR004573">
    <property type="entry name" value="rRNA_ssu_MeTfrase_B"/>
</dbReference>
<evidence type="ECO:0000313" key="16">
    <source>
        <dbReference type="Proteomes" id="UP000017640"/>
    </source>
</evidence>
<keyword evidence="6 13" id="KW-0489">Methyltransferase</keyword>
<dbReference type="PANTHER" id="PTHR22807">
    <property type="entry name" value="NOP2 YEAST -RELATED NOL1/NOP2/FMU SUN DOMAIN-CONTAINING"/>
    <property type="match status" value="1"/>
</dbReference>
<dbReference type="InterPro" id="IPR023267">
    <property type="entry name" value="RCMT"/>
</dbReference>
<evidence type="ECO:0000256" key="5">
    <source>
        <dbReference type="ARBA" id="ARBA00022552"/>
    </source>
</evidence>
<organism evidence="15 16">
    <name type="scientific">Spiribacter curvatus</name>
    <dbReference type="NCBI Taxonomy" id="1335757"/>
    <lineage>
        <taxon>Bacteria</taxon>
        <taxon>Pseudomonadati</taxon>
        <taxon>Pseudomonadota</taxon>
        <taxon>Gammaproteobacteria</taxon>
        <taxon>Chromatiales</taxon>
        <taxon>Ectothiorhodospiraceae</taxon>
        <taxon>Spiribacter</taxon>
    </lineage>
</organism>
<evidence type="ECO:0000256" key="11">
    <source>
        <dbReference type="ARBA" id="ARBA00031088"/>
    </source>
</evidence>
<dbReference type="InterPro" id="IPR049560">
    <property type="entry name" value="MeTrfase_RsmB-F_NOP2_cat"/>
</dbReference>
<dbReference type="eggNOG" id="COG0144">
    <property type="taxonomic scope" value="Bacteria"/>
</dbReference>
<evidence type="ECO:0000313" key="15">
    <source>
        <dbReference type="EMBL" id="AGY91084.1"/>
    </source>
</evidence>
<dbReference type="InterPro" id="IPR054728">
    <property type="entry name" value="RsmB-like_ferredoxin"/>
</dbReference>
<dbReference type="NCBIfam" id="TIGR00563">
    <property type="entry name" value="rsmB"/>
    <property type="match status" value="1"/>
</dbReference>
<keyword evidence="9 13" id="KW-0694">RNA-binding</keyword>
<keyword evidence="16" id="KW-1185">Reference proteome</keyword>
<dbReference type="NCBIfam" id="NF008149">
    <property type="entry name" value="PRK10901.1"/>
    <property type="match status" value="1"/>
</dbReference>
<feature type="binding site" evidence="13">
    <location>
        <position position="327"/>
    </location>
    <ligand>
        <name>S-adenosyl-L-methionine</name>
        <dbReference type="ChEBI" id="CHEBI:59789"/>
    </ligand>
</feature>
<dbReference type="EMBL" id="CP005990">
    <property type="protein sequence ID" value="AGY91084.1"/>
    <property type="molecule type" value="Genomic_DNA"/>
</dbReference>
<dbReference type="PRINTS" id="PR02008">
    <property type="entry name" value="RCMTFAMILY"/>
</dbReference>
<dbReference type="Gene3D" id="3.30.70.1170">
    <property type="entry name" value="Sun protein, domain 3"/>
    <property type="match status" value="1"/>
</dbReference>
<dbReference type="Gene3D" id="1.10.287.730">
    <property type="entry name" value="Helix hairpin bin"/>
    <property type="match status" value="1"/>
</dbReference>
<dbReference type="SUPFAM" id="SSF48013">
    <property type="entry name" value="NusB-like"/>
    <property type="match status" value="1"/>
</dbReference>
<feature type="binding site" evidence="13">
    <location>
        <position position="308"/>
    </location>
    <ligand>
        <name>S-adenosyl-L-methionine</name>
        <dbReference type="ChEBI" id="CHEBI:59789"/>
    </ligand>
</feature>